<dbReference type="Gene3D" id="2.60.120.310">
    <property type="entry name" value="Copper type II, ascorbate-dependent monooxygenase, N-terminal domain"/>
    <property type="match status" value="1"/>
</dbReference>
<keyword evidence="4" id="KW-0812">Transmembrane</keyword>
<keyword evidence="4" id="KW-0472">Membrane</keyword>
<dbReference type="Pfam" id="PF03351">
    <property type="entry name" value="DOMON"/>
    <property type="match status" value="1"/>
</dbReference>
<dbReference type="PANTHER" id="PTHR10157:SF23">
    <property type="entry name" value="MOXD1 HOMOLOG 1"/>
    <property type="match status" value="1"/>
</dbReference>
<keyword evidence="7" id="KW-1185">Reference proteome</keyword>
<dbReference type="CDD" id="cd09631">
    <property type="entry name" value="DOMON_DOH"/>
    <property type="match status" value="1"/>
</dbReference>
<comment type="similarity">
    <text evidence="1">Belongs to the copper type II ascorbate-dependent monooxygenase family.</text>
</comment>
<dbReference type="GO" id="GO:0005507">
    <property type="term" value="F:copper ion binding"/>
    <property type="evidence" value="ECO:0007669"/>
    <property type="project" value="InterPro"/>
</dbReference>
<dbReference type="GO" id="GO:0006589">
    <property type="term" value="P:octopamine biosynthetic process"/>
    <property type="evidence" value="ECO:0007669"/>
    <property type="project" value="TreeGrafter"/>
</dbReference>
<reference evidence="8" key="1">
    <citation type="submission" date="2022-11" db="UniProtKB">
        <authorList>
            <consortium name="WormBaseParasite"/>
        </authorList>
    </citation>
    <scope>IDENTIFICATION</scope>
</reference>
<name>A0A914X2J4_9BILA</name>
<dbReference type="InterPro" id="IPR005018">
    <property type="entry name" value="DOMON_domain"/>
</dbReference>
<dbReference type="WBParaSite" id="PSAMB.scaffold6389size9592.g28409.t1">
    <property type="protein sequence ID" value="PSAMB.scaffold6389size9592.g28409.t1"/>
    <property type="gene ID" value="PSAMB.scaffold6389size9592.g28409"/>
</dbReference>
<dbReference type="Pfam" id="PF01082">
    <property type="entry name" value="Cu2_monooxygen"/>
    <property type="match status" value="1"/>
</dbReference>
<evidence type="ECO:0000313" key="8">
    <source>
        <dbReference type="WBParaSite" id="PSAMB.scaffold6389size9592.g28409.t1"/>
    </source>
</evidence>
<dbReference type="InterPro" id="IPR036939">
    <property type="entry name" value="Cu2_ascorb_mOase_N_sf"/>
</dbReference>
<dbReference type="PANTHER" id="PTHR10157">
    <property type="entry name" value="DOPAMINE BETA HYDROXYLASE RELATED"/>
    <property type="match status" value="1"/>
</dbReference>
<dbReference type="Gene3D" id="2.60.40.1210">
    <property type="entry name" value="Cellobiose dehydrogenase, cytochrome domain"/>
    <property type="match status" value="1"/>
</dbReference>
<dbReference type="InterPro" id="IPR000323">
    <property type="entry name" value="Cu2_ascorb_mOase_N"/>
</dbReference>
<evidence type="ECO:0000256" key="2">
    <source>
        <dbReference type="ARBA" id="ARBA00023157"/>
    </source>
</evidence>
<evidence type="ECO:0000259" key="6">
    <source>
        <dbReference type="PROSITE" id="PS50836"/>
    </source>
</evidence>
<evidence type="ECO:0000313" key="7">
    <source>
        <dbReference type="Proteomes" id="UP000887566"/>
    </source>
</evidence>
<dbReference type="SUPFAM" id="SSF49742">
    <property type="entry name" value="PHM/PNGase F"/>
    <property type="match status" value="2"/>
</dbReference>
<feature type="transmembrane region" description="Helical" evidence="4">
    <location>
        <begin position="630"/>
        <end position="649"/>
    </location>
</feature>
<dbReference type="GO" id="GO:0004500">
    <property type="term" value="F:dopamine beta-monooxygenase activity"/>
    <property type="evidence" value="ECO:0007669"/>
    <property type="project" value="InterPro"/>
</dbReference>
<protein>
    <submittedName>
        <fullName evidence="8">DOMON domain-containing protein</fullName>
    </submittedName>
</protein>
<dbReference type="InterPro" id="IPR045266">
    <property type="entry name" value="DOH_DOMON"/>
</dbReference>
<dbReference type="Gene3D" id="2.60.120.230">
    <property type="match status" value="1"/>
</dbReference>
<keyword evidence="5" id="KW-0732">Signal</keyword>
<dbReference type="Pfam" id="PF03712">
    <property type="entry name" value="Cu2_monoox_C"/>
    <property type="match status" value="1"/>
</dbReference>
<keyword evidence="3" id="KW-0325">Glycoprotein</keyword>
<proteinExistence type="inferred from homology"/>
<dbReference type="InterPro" id="IPR028460">
    <property type="entry name" value="Tbh/DBH"/>
</dbReference>
<dbReference type="GO" id="GO:0042420">
    <property type="term" value="P:dopamine catabolic process"/>
    <property type="evidence" value="ECO:0007669"/>
    <property type="project" value="TreeGrafter"/>
</dbReference>
<keyword evidence="2" id="KW-1015">Disulfide bond</keyword>
<dbReference type="SMART" id="SM00664">
    <property type="entry name" value="DoH"/>
    <property type="match status" value="1"/>
</dbReference>
<dbReference type="GO" id="GO:0030667">
    <property type="term" value="C:secretory granule membrane"/>
    <property type="evidence" value="ECO:0007669"/>
    <property type="project" value="TreeGrafter"/>
</dbReference>
<dbReference type="Proteomes" id="UP000887566">
    <property type="component" value="Unplaced"/>
</dbReference>
<dbReference type="AlphaFoldDB" id="A0A914X2J4"/>
<evidence type="ECO:0000256" key="1">
    <source>
        <dbReference type="ARBA" id="ARBA00010676"/>
    </source>
</evidence>
<evidence type="ECO:0000256" key="3">
    <source>
        <dbReference type="ARBA" id="ARBA00023180"/>
    </source>
</evidence>
<dbReference type="FunFam" id="2.60.120.230:FF:000001">
    <property type="entry name" value="Monooxygenase, DBH-like 1"/>
    <property type="match status" value="1"/>
</dbReference>
<dbReference type="InterPro" id="IPR000945">
    <property type="entry name" value="DBH-like"/>
</dbReference>
<accession>A0A914X2J4</accession>
<feature type="chain" id="PRO_5038054160" evidence="5">
    <location>
        <begin position="18"/>
        <end position="653"/>
    </location>
</feature>
<dbReference type="GO" id="GO:0042421">
    <property type="term" value="P:norepinephrine biosynthetic process"/>
    <property type="evidence" value="ECO:0007669"/>
    <property type="project" value="TreeGrafter"/>
</dbReference>
<dbReference type="InterPro" id="IPR014784">
    <property type="entry name" value="Cu2_ascorb_mOase-like_C"/>
</dbReference>
<dbReference type="InterPro" id="IPR024548">
    <property type="entry name" value="Cu2_monoox_C"/>
</dbReference>
<sequence>MTRALLAATFCIAFSAASDSFFSHHAALDEGGKFVVRWRPEKEFVTFRCEVQTAGWLGFGFSTNGAMAGADMVIVWIDGSGTPHISDRHGPEKGNGFPEEDASQDYRLIDCTRNETHMIAMFIRNLTTCDSNDWTITSDTTRLIWAMSDEVPQSSSAIKQHTSRGVRSAHLLFPQSKTRFGDLMNNPNTSFLDFQLDNVKIPHDRQTHYWCQIIELPKKEKHHIVGSQMLVTPGNERYVHHFIVYSCGTKNMSEYIGRAQGCFDDIKSFNPMEHCDTVMAGWAVGGEEFVYPEDLGAPIFGGDEQFVMLEMHYDNSLLHKNIVDNSTFRLLLTSDLRAIETGRLTIGLPVTPQILVIPPHQKRFTIYSYCPGECTQRLLEPMKIFTGVLHTHLLGAAIKVRVIRNGVEQTPMMKDDHYDFNYQNPILLMDPTEIYPGDDIIVECTYDTAQRDKAAYGGYSTSEEMCLALMEYYPKRQTSEEFCGSFIQPMEMLKLLGANESDIIMGDFHGITPTYIRNSRGENVTLTEWYESEVAWNDAAARRLQDFMRSSHHSVKCGLKSQSNTTEGSYSINNGTQISAVYIEDNQCFLNNRSEKIAAVEENYSNGSKTATEEKNPYNHLRMNTNAGSMANAMLLVVAFLVLLTTQMVDYSQ</sequence>
<dbReference type="SUPFAM" id="SSF49344">
    <property type="entry name" value="CBD9-like"/>
    <property type="match status" value="1"/>
</dbReference>
<evidence type="ECO:0000256" key="4">
    <source>
        <dbReference type="SAM" id="Phobius"/>
    </source>
</evidence>
<dbReference type="InterPro" id="IPR008977">
    <property type="entry name" value="PHM/PNGase_F_dom_sf"/>
</dbReference>
<dbReference type="PROSITE" id="PS50836">
    <property type="entry name" value="DOMON"/>
    <property type="match status" value="1"/>
</dbReference>
<dbReference type="PRINTS" id="PR00767">
    <property type="entry name" value="DBMONOXGNASE"/>
</dbReference>
<evidence type="ECO:0000256" key="5">
    <source>
        <dbReference type="SAM" id="SignalP"/>
    </source>
</evidence>
<feature type="domain" description="DOMON" evidence="6">
    <location>
        <begin position="32"/>
        <end position="148"/>
    </location>
</feature>
<dbReference type="GO" id="GO:0005615">
    <property type="term" value="C:extracellular space"/>
    <property type="evidence" value="ECO:0007669"/>
    <property type="project" value="TreeGrafter"/>
</dbReference>
<keyword evidence="4" id="KW-1133">Transmembrane helix</keyword>
<organism evidence="7 8">
    <name type="scientific">Plectus sambesii</name>
    <dbReference type="NCBI Taxonomy" id="2011161"/>
    <lineage>
        <taxon>Eukaryota</taxon>
        <taxon>Metazoa</taxon>
        <taxon>Ecdysozoa</taxon>
        <taxon>Nematoda</taxon>
        <taxon>Chromadorea</taxon>
        <taxon>Plectida</taxon>
        <taxon>Plectina</taxon>
        <taxon>Plectoidea</taxon>
        <taxon>Plectidae</taxon>
        <taxon>Plectus</taxon>
    </lineage>
</organism>
<feature type="signal peptide" evidence="5">
    <location>
        <begin position="1"/>
        <end position="17"/>
    </location>
</feature>